<sequence length="184" mass="20682">MLCGEYFLQESSTLDTKNHNICINPLQLLRAWALLFTFACGKTRKAMDGFLRNITSNLLGKDESIHEVLSALNAPLSECAQCIQIFCDQQPAVPVNGNVLQEIKRFYGSMVIFKAIAFFAHIQNDQSSLLGLEVYTAREGRNNELSEQRYFAHFAIVAPSRTARVLIRGGCAKTERHGNERNKI</sequence>
<keyword evidence="2" id="KW-1185">Reference proteome</keyword>
<dbReference type="Gene3D" id="3.30.497.10">
    <property type="entry name" value="Antithrombin, subunit I, domain 2"/>
    <property type="match status" value="1"/>
</dbReference>
<dbReference type="SUPFAM" id="SSF56574">
    <property type="entry name" value="Serpins"/>
    <property type="match status" value="1"/>
</dbReference>
<dbReference type="OrthoDB" id="5799997at2759"/>
<reference evidence="1 2" key="1">
    <citation type="submission" date="2014-03" db="EMBL/GenBank/DDBJ databases">
        <title>Draft genome of the hookworm Oesophagostomum dentatum.</title>
        <authorList>
            <person name="Mitreva M."/>
        </authorList>
    </citation>
    <scope>NUCLEOTIDE SEQUENCE [LARGE SCALE GENOMIC DNA]</scope>
    <source>
        <strain evidence="1 2">OD-Hann</strain>
    </source>
</reference>
<name>A0A0B1SNF4_OESDE</name>
<dbReference type="InterPro" id="IPR036186">
    <property type="entry name" value="Serpin_sf"/>
</dbReference>
<evidence type="ECO:0000313" key="2">
    <source>
        <dbReference type="Proteomes" id="UP000053660"/>
    </source>
</evidence>
<organism evidence="1 2">
    <name type="scientific">Oesophagostomum dentatum</name>
    <name type="common">Nodular worm</name>
    <dbReference type="NCBI Taxonomy" id="61180"/>
    <lineage>
        <taxon>Eukaryota</taxon>
        <taxon>Metazoa</taxon>
        <taxon>Ecdysozoa</taxon>
        <taxon>Nematoda</taxon>
        <taxon>Chromadorea</taxon>
        <taxon>Rhabditida</taxon>
        <taxon>Rhabditina</taxon>
        <taxon>Rhabditomorpha</taxon>
        <taxon>Strongyloidea</taxon>
        <taxon>Strongylidae</taxon>
        <taxon>Oesophagostomum</taxon>
    </lineage>
</organism>
<dbReference type="AlphaFoldDB" id="A0A0B1SNF4"/>
<evidence type="ECO:0000313" key="1">
    <source>
        <dbReference type="EMBL" id="KHJ84705.1"/>
    </source>
</evidence>
<gene>
    <name evidence="1" type="ORF">OESDEN_15578</name>
</gene>
<proteinExistence type="predicted"/>
<dbReference type="EMBL" id="KN567131">
    <property type="protein sequence ID" value="KHJ84705.1"/>
    <property type="molecule type" value="Genomic_DNA"/>
</dbReference>
<protein>
    <submittedName>
        <fullName evidence="1">Uncharacterized protein</fullName>
    </submittedName>
</protein>
<dbReference type="InterPro" id="IPR042178">
    <property type="entry name" value="Serpin_sf_1"/>
</dbReference>
<dbReference type="Proteomes" id="UP000053660">
    <property type="component" value="Unassembled WGS sequence"/>
</dbReference>
<accession>A0A0B1SNF4</accession>